<accession>A0ACB9RJT4</accession>
<organism evidence="1 2">
    <name type="scientific">Melastoma candidum</name>
    <dbReference type="NCBI Taxonomy" id="119954"/>
    <lineage>
        <taxon>Eukaryota</taxon>
        <taxon>Viridiplantae</taxon>
        <taxon>Streptophyta</taxon>
        <taxon>Embryophyta</taxon>
        <taxon>Tracheophyta</taxon>
        <taxon>Spermatophyta</taxon>
        <taxon>Magnoliopsida</taxon>
        <taxon>eudicotyledons</taxon>
        <taxon>Gunneridae</taxon>
        <taxon>Pentapetalae</taxon>
        <taxon>rosids</taxon>
        <taxon>malvids</taxon>
        <taxon>Myrtales</taxon>
        <taxon>Melastomataceae</taxon>
        <taxon>Melastomatoideae</taxon>
        <taxon>Melastomateae</taxon>
        <taxon>Melastoma</taxon>
    </lineage>
</organism>
<name>A0ACB9RJT4_9MYRT</name>
<evidence type="ECO:0000313" key="1">
    <source>
        <dbReference type="EMBL" id="KAI4379124.1"/>
    </source>
</evidence>
<sequence length="207" mass="22550">MASRRLLSSLLRSSGRRSPFSTSPAATRLSLGHSPSLLGYLLTHAAQDAASASVVAPTTSRLRKGLSGKIMVEFTCAGSMGKVCQVIGAVVDARFEDGRLPHILTALEVQDHSFRVVLEVAQHLGENIVRCIAMDEMNKLVTGQRVLNTGSPITVMLLDFSIKLDLSANYFVSGARGQGYSRPYRECKVVKALRRHQGEKGFHCPRR</sequence>
<reference evidence="2" key="1">
    <citation type="journal article" date="2023" name="Front. Plant Sci.">
        <title>Chromosomal-level genome assembly of Melastoma candidum provides insights into trichome evolution.</title>
        <authorList>
            <person name="Zhong Y."/>
            <person name="Wu W."/>
            <person name="Sun C."/>
            <person name="Zou P."/>
            <person name="Liu Y."/>
            <person name="Dai S."/>
            <person name="Zhou R."/>
        </authorList>
    </citation>
    <scope>NUCLEOTIDE SEQUENCE [LARGE SCALE GENOMIC DNA]</scope>
</reference>
<protein>
    <submittedName>
        <fullName evidence="1">Uncharacterized protein</fullName>
    </submittedName>
</protein>
<keyword evidence="2" id="KW-1185">Reference proteome</keyword>
<dbReference type="Proteomes" id="UP001057402">
    <property type="component" value="Chromosome 3"/>
</dbReference>
<evidence type="ECO:0000313" key="2">
    <source>
        <dbReference type="Proteomes" id="UP001057402"/>
    </source>
</evidence>
<dbReference type="EMBL" id="CM042882">
    <property type="protein sequence ID" value="KAI4379124.1"/>
    <property type="molecule type" value="Genomic_DNA"/>
</dbReference>
<comment type="caution">
    <text evidence="1">The sequence shown here is derived from an EMBL/GenBank/DDBJ whole genome shotgun (WGS) entry which is preliminary data.</text>
</comment>
<gene>
    <name evidence="1" type="ORF">MLD38_005459</name>
</gene>
<proteinExistence type="predicted"/>